<dbReference type="InterPro" id="IPR007863">
    <property type="entry name" value="Peptidase_M16_C"/>
</dbReference>
<dbReference type="AlphaFoldDB" id="A0A379EC16"/>
<comment type="similarity">
    <text evidence="2 8">Belongs to the peptidase M16 family.</text>
</comment>
<dbReference type="InterPro" id="IPR011765">
    <property type="entry name" value="Pept_M16_N"/>
</dbReference>
<evidence type="ECO:0000256" key="4">
    <source>
        <dbReference type="ARBA" id="ARBA00022723"/>
    </source>
</evidence>
<dbReference type="PANTHER" id="PTHR43690">
    <property type="entry name" value="NARDILYSIN"/>
    <property type="match status" value="1"/>
</dbReference>
<dbReference type="InterPro" id="IPR011249">
    <property type="entry name" value="Metalloenz_LuxS/M16"/>
</dbReference>
<dbReference type="RefSeq" id="WP_036860263.1">
    <property type="nucleotide sequence ID" value="NZ_UGTM01000002.1"/>
</dbReference>
<feature type="chain" id="PRO_5017020056" evidence="9">
    <location>
        <begin position="32"/>
        <end position="950"/>
    </location>
</feature>
<evidence type="ECO:0000256" key="3">
    <source>
        <dbReference type="ARBA" id="ARBA00022670"/>
    </source>
</evidence>
<evidence type="ECO:0000259" key="10">
    <source>
        <dbReference type="Pfam" id="PF00675"/>
    </source>
</evidence>
<feature type="domain" description="Peptidase M16 C-terminal" evidence="11">
    <location>
        <begin position="690"/>
        <end position="863"/>
    </location>
</feature>
<dbReference type="EMBL" id="UGTM01000002">
    <property type="protein sequence ID" value="SUB93790.1"/>
    <property type="molecule type" value="Genomic_DNA"/>
</dbReference>
<dbReference type="InterPro" id="IPR001431">
    <property type="entry name" value="Pept_M16_Zn_BS"/>
</dbReference>
<protein>
    <submittedName>
        <fullName evidence="12">Coenzyme PQQ biosynthesis protein PqqF</fullName>
    </submittedName>
</protein>
<keyword evidence="3" id="KW-0645">Protease</keyword>
<dbReference type="GO" id="GO:0004222">
    <property type="term" value="F:metalloendopeptidase activity"/>
    <property type="evidence" value="ECO:0007669"/>
    <property type="project" value="InterPro"/>
</dbReference>
<gene>
    <name evidence="12" type="ORF">NCTC13067_01642</name>
</gene>
<dbReference type="GO" id="GO:0006508">
    <property type="term" value="P:proteolysis"/>
    <property type="evidence" value="ECO:0007669"/>
    <property type="project" value="UniProtKB-KW"/>
</dbReference>
<keyword evidence="7" id="KW-0482">Metalloprotease</keyword>
<dbReference type="Proteomes" id="UP000255469">
    <property type="component" value="Unassembled WGS sequence"/>
</dbReference>
<feature type="signal peptide" evidence="9">
    <location>
        <begin position="1"/>
        <end position="31"/>
    </location>
</feature>
<dbReference type="SUPFAM" id="SSF63411">
    <property type="entry name" value="LuxS/MPP-like metallohydrolase"/>
    <property type="match status" value="4"/>
</dbReference>
<comment type="cofactor">
    <cofactor evidence="1">
        <name>Zn(2+)</name>
        <dbReference type="ChEBI" id="CHEBI:29105"/>
    </cofactor>
</comment>
<keyword evidence="4" id="KW-0479">Metal-binding</keyword>
<dbReference type="Pfam" id="PF00675">
    <property type="entry name" value="Peptidase_M16"/>
    <property type="match status" value="1"/>
</dbReference>
<evidence type="ECO:0000259" key="11">
    <source>
        <dbReference type="Pfam" id="PF05193"/>
    </source>
</evidence>
<evidence type="ECO:0000256" key="6">
    <source>
        <dbReference type="ARBA" id="ARBA00022833"/>
    </source>
</evidence>
<name>A0A379EC16_9BACT</name>
<organism evidence="12 13">
    <name type="scientific">Prevotella denticola</name>
    <dbReference type="NCBI Taxonomy" id="28129"/>
    <lineage>
        <taxon>Bacteria</taxon>
        <taxon>Pseudomonadati</taxon>
        <taxon>Bacteroidota</taxon>
        <taxon>Bacteroidia</taxon>
        <taxon>Bacteroidales</taxon>
        <taxon>Prevotellaceae</taxon>
        <taxon>Prevotella</taxon>
    </lineage>
</organism>
<dbReference type="PROSITE" id="PS00143">
    <property type="entry name" value="INSULINASE"/>
    <property type="match status" value="1"/>
</dbReference>
<dbReference type="InterPro" id="IPR050626">
    <property type="entry name" value="Peptidase_M16"/>
</dbReference>
<keyword evidence="5" id="KW-0378">Hydrolase</keyword>
<dbReference type="PANTHER" id="PTHR43690:SF34">
    <property type="entry name" value="ZINC PROTEASE PQQL-LIKE"/>
    <property type="match status" value="1"/>
</dbReference>
<feature type="domain" description="Peptidase M16 N-terminal" evidence="10">
    <location>
        <begin position="60"/>
        <end position="168"/>
    </location>
</feature>
<proteinExistence type="inferred from homology"/>
<dbReference type="Gene3D" id="3.30.830.10">
    <property type="entry name" value="Metalloenzyme, LuxS/M16 peptidase-like"/>
    <property type="match status" value="4"/>
</dbReference>
<evidence type="ECO:0000313" key="12">
    <source>
        <dbReference type="EMBL" id="SUB93790.1"/>
    </source>
</evidence>
<keyword evidence="9" id="KW-0732">Signal</keyword>
<evidence type="ECO:0000256" key="5">
    <source>
        <dbReference type="ARBA" id="ARBA00022801"/>
    </source>
</evidence>
<dbReference type="Pfam" id="PF05193">
    <property type="entry name" value="Peptidase_M16_C"/>
    <property type="match status" value="2"/>
</dbReference>
<evidence type="ECO:0000256" key="8">
    <source>
        <dbReference type="RuleBase" id="RU004447"/>
    </source>
</evidence>
<reference evidence="12 13" key="1">
    <citation type="submission" date="2018-06" db="EMBL/GenBank/DDBJ databases">
        <authorList>
            <consortium name="Pathogen Informatics"/>
            <person name="Doyle S."/>
        </authorList>
    </citation>
    <scope>NUCLEOTIDE SEQUENCE [LARGE SCALE GENOMIC DNA]</scope>
    <source>
        <strain evidence="12 13">NCTC13067</strain>
    </source>
</reference>
<feature type="domain" description="Peptidase M16 C-terminal" evidence="11">
    <location>
        <begin position="205"/>
        <end position="387"/>
    </location>
</feature>
<evidence type="ECO:0000256" key="2">
    <source>
        <dbReference type="ARBA" id="ARBA00007261"/>
    </source>
</evidence>
<evidence type="ECO:0000256" key="7">
    <source>
        <dbReference type="ARBA" id="ARBA00023049"/>
    </source>
</evidence>
<evidence type="ECO:0000313" key="13">
    <source>
        <dbReference type="Proteomes" id="UP000255469"/>
    </source>
</evidence>
<evidence type="ECO:0000256" key="9">
    <source>
        <dbReference type="SAM" id="SignalP"/>
    </source>
</evidence>
<sequence length="950" mass="108011">MMFRNIIQRLTSVPAALLVGFLLLSSVAAHAQMKGLRTGKLPNGLTYYIYNDGSATGEAQYYLYQNVGAILETDEELGLAHVLEHLAFNTTDHFPDGVMNFLRRHNLNDFEAFTGVDDTRYAVHNVPVKDAKLNEDVLWVLRDWCHGIRMLPKDIEKERGIILEEWRHRAGVDRRLTDAIAPVVYNHSGYATHNVIGTQKLLESFQQKQVRQFYDKWYRPERQFIAVIGDVDPDRIEQNIQTVFKTLPARPAPAVGPQVRLIPDNAAPLYMRFIDPENKSASFGLYQRYSVKGNAPEEERVRQFLYTQIFNTLAPKRFAILKNAGKERYIAAEVSLSSLVRDYYQMAWDMVPYEDDGQEALQQLLAVRENLREKGFFAAEFNAEKENMYNGMKGVLEAKGLGTPDNALMLFRQNFLYGIPVTDFRTQINRNIETLVELEVEDMNAWLKSLLNDDNLAFVTYSKTPGEMNITEGDFMAALKAKSSFDDRIRIDSVKPVTQLIDFRLTPGRIVAEKQLKRLQAKEWTLSNGAKVLYKYVPELQGKFLFAGSAEGGRSVVPAKELADYTAMRSLLMQSGVYKYDRNQLAQWLQGKNIELSLSLEDYSDGVGGNVPVDKADDFFGYLYLVLSHQNFSKPAFDKYVQRSLYIYENRAKSGMEAVQDSIRQLLYPVSALNPRQDVAFFKSARYDGLQSQFQEHLGNASRFTYCLIGDLPEAKAKDLVLRYIGSLKGDGKPVKTEAQPMDFSSSAPVIRHTFEAETEGDMAEIEISFANKQRLSDREQAALEVMRALLERRCFDVLREKEHLTYTVGVRSDYTSRPEANEHLSIHLSTAKENVSRALTLIYQLLDDIKEQRFSADDFKAAMVPLAIQEEEPESPHHVNEAARWMGLLNIYAETGEELSPDDDNVSGPVFKTITPQEVAAVAVKTTTDAKQREIVVRPVMQDGKRTFR</sequence>
<evidence type="ECO:0000256" key="1">
    <source>
        <dbReference type="ARBA" id="ARBA00001947"/>
    </source>
</evidence>
<dbReference type="GO" id="GO:0046872">
    <property type="term" value="F:metal ion binding"/>
    <property type="evidence" value="ECO:0007669"/>
    <property type="project" value="UniProtKB-KW"/>
</dbReference>
<accession>A0A379EC16</accession>
<keyword evidence="6" id="KW-0862">Zinc</keyword>